<dbReference type="EMBL" id="LCEJ01000023">
    <property type="protein sequence ID" value="KKS70424.1"/>
    <property type="molecule type" value="Genomic_DNA"/>
</dbReference>
<name>A0A0G1BB45_9BACT</name>
<organism evidence="1 2">
    <name type="scientific">Candidatus Daviesbacteria bacterium GW2011_GWA2_42_7</name>
    <dbReference type="NCBI Taxonomy" id="1618425"/>
    <lineage>
        <taxon>Bacteria</taxon>
        <taxon>Candidatus Daviesiibacteriota</taxon>
    </lineage>
</organism>
<dbReference type="Proteomes" id="UP000034785">
    <property type="component" value="Unassembled WGS sequence"/>
</dbReference>
<proteinExistence type="predicted"/>
<sequence length="204" mass="22928">MMEAAAQRPKIYKDHEELEEQPFSLIELMSGVEGHPNSSVRNGSCYVRGIQLVISPNGETRPQGTDFFAFRYTIDANHPILAPGAVVNKYWSAVMLYNLKRAILLPSRNHAGRFYSLLNNAPSYEVKLGLSGHWLYTGGLVETLQELDGKGWAFDLAKHPSSREEFLQRMAQRGQRPELNFPEGLIIDENLSLEKALAITSQKP</sequence>
<reference evidence="1 2" key="1">
    <citation type="journal article" date="2015" name="Nature">
        <title>rRNA introns, odd ribosomes, and small enigmatic genomes across a large radiation of phyla.</title>
        <authorList>
            <person name="Brown C.T."/>
            <person name="Hug L.A."/>
            <person name="Thomas B.C."/>
            <person name="Sharon I."/>
            <person name="Castelle C.J."/>
            <person name="Singh A."/>
            <person name="Wilkins M.J."/>
            <person name="Williams K.H."/>
            <person name="Banfield J.F."/>
        </authorList>
    </citation>
    <scope>NUCLEOTIDE SEQUENCE [LARGE SCALE GENOMIC DNA]</scope>
</reference>
<accession>A0A0G1BB45</accession>
<comment type="caution">
    <text evidence="1">The sequence shown here is derived from an EMBL/GenBank/DDBJ whole genome shotgun (WGS) entry which is preliminary data.</text>
</comment>
<evidence type="ECO:0000313" key="1">
    <source>
        <dbReference type="EMBL" id="KKS70424.1"/>
    </source>
</evidence>
<protein>
    <submittedName>
        <fullName evidence="1">Uncharacterized protein</fullName>
    </submittedName>
</protein>
<dbReference type="AlphaFoldDB" id="A0A0G1BB45"/>
<gene>
    <name evidence="1" type="ORF">UV41_C0023G0003</name>
</gene>
<evidence type="ECO:0000313" key="2">
    <source>
        <dbReference type="Proteomes" id="UP000034785"/>
    </source>
</evidence>